<feature type="domain" description="EfeO-type cupredoxin-like" evidence="2">
    <location>
        <begin position="37"/>
        <end position="131"/>
    </location>
</feature>
<dbReference type="AlphaFoldDB" id="A0A511R080"/>
<keyword evidence="1" id="KW-0812">Transmembrane</keyword>
<evidence type="ECO:0000256" key="1">
    <source>
        <dbReference type="SAM" id="Phobius"/>
    </source>
</evidence>
<dbReference type="Proteomes" id="UP000321197">
    <property type="component" value="Unassembled WGS sequence"/>
</dbReference>
<dbReference type="RefSeq" id="WP_027893352.1">
    <property type="nucleotide sequence ID" value="NZ_BJXL01000010.1"/>
</dbReference>
<comment type="caution">
    <text evidence="3">The sequence shown here is derived from an EMBL/GenBank/DDBJ whole genome shotgun (WGS) entry which is preliminary data.</text>
</comment>
<evidence type="ECO:0000313" key="3">
    <source>
        <dbReference type="EMBL" id="GEM82396.1"/>
    </source>
</evidence>
<dbReference type="InterPro" id="IPR008972">
    <property type="entry name" value="Cupredoxin"/>
</dbReference>
<sequence>MDPLRLGFLILGGVVLLAAAGLLLRPYFPTGESPQGTVLRISMSGWQPSVVEAKVGEAVTVSIVNLDNAYHTDGGGWHNFVLEGQNLEQRVPPKQTGTVSFVLNQPGEYLFYCDICCGGKENPFMRGKVVVSS</sequence>
<evidence type="ECO:0000259" key="2">
    <source>
        <dbReference type="Pfam" id="PF13473"/>
    </source>
</evidence>
<keyword evidence="1" id="KW-1133">Transmembrane helix</keyword>
<keyword evidence="1" id="KW-0472">Membrane</keyword>
<dbReference type="EMBL" id="BJXL01000010">
    <property type="protein sequence ID" value="GEM82396.1"/>
    <property type="molecule type" value="Genomic_DNA"/>
</dbReference>
<evidence type="ECO:0000313" key="4">
    <source>
        <dbReference type="Proteomes" id="UP000321197"/>
    </source>
</evidence>
<accession>A0A511R080</accession>
<dbReference type="InterPro" id="IPR028096">
    <property type="entry name" value="EfeO_Cupredoxin"/>
</dbReference>
<protein>
    <recommendedName>
        <fullName evidence="2">EfeO-type cupredoxin-like domain-containing protein</fullName>
    </recommendedName>
</protein>
<proteinExistence type="predicted"/>
<feature type="transmembrane region" description="Helical" evidence="1">
    <location>
        <begin position="6"/>
        <end position="24"/>
    </location>
</feature>
<name>A0A511R080_9DEIN</name>
<reference evidence="3 4" key="1">
    <citation type="submission" date="2019-07" db="EMBL/GenBank/DDBJ databases">
        <title>Whole genome shotgun sequence of Meiothermus hypogaeus NBRC 106114.</title>
        <authorList>
            <person name="Hosoyama A."/>
            <person name="Uohara A."/>
            <person name="Ohji S."/>
            <person name="Ichikawa N."/>
        </authorList>
    </citation>
    <scope>NUCLEOTIDE SEQUENCE [LARGE SCALE GENOMIC DNA]</scope>
    <source>
        <strain evidence="3 4">NBRC 106114</strain>
    </source>
</reference>
<dbReference type="SUPFAM" id="SSF49503">
    <property type="entry name" value="Cupredoxins"/>
    <property type="match status" value="1"/>
</dbReference>
<dbReference type="Pfam" id="PF13473">
    <property type="entry name" value="Cupredoxin_1"/>
    <property type="match status" value="1"/>
</dbReference>
<dbReference type="Gene3D" id="2.60.40.420">
    <property type="entry name" value="Cupredoxins - blue copper proteins"/>
    <property type="match status" value="1"/>
</dbReference>
<organism evidence="3 4">
    <name type="scientific">Meiothermus hypogaeus NBRC 106114</name>
    <dbReference type="NCBI Taxonomy" id="1227553"/>
    <lineage>
        <taxon>Bacteria</taxon>
        <taxon>Thermotogati</taxon>
        <taxon>Deinococcota</taxon>
        <taxon>Deinococci</taxon>
        <taxon>Thermales</taxon>
        <taxon>Thermaceae</taxon>
        <taxon>Meiothermus</taxon>
    </lineage>
</organism>
<gene>
    <name evidence="3" type="ORF">MHY01S_05620</name>
</gene>